<keyword evidence="3" id="KW-1185">Reference proteome</keyword>
<dbReference type="Proteomes" id="UP000231279">
    <property type="component" value="Unassembled WGS sequence"/>
</dbReference>
<keyword evidence="1" id="KW-0812">Transmembrane</keyword>
<dbReference type="EMBL" id="NKXS01002980">
    <property type="protein sequence ID" value="PIN11280.1"/>
    <property type="molecule type" value="Genomic_DNA"/>
</dbReference>
<evidence type="ECO:0000313" key="2">
    <source>
        <dbReference type="EMBL" id="PIN11280.1"/>
    </source>
</evidence>
<name>A0A2G9H1W0_9LAMI</name>
<evidence type="ECO:0000256" key="1">
    <source>
        <dbReference type="SAM" id="Phobius"/>
    </source>
</evidence>
<evidence type="ECO:0000313" key="3">
    <source>
        <dbReference type="Proteomes" id="UP000231279"/>
    </source>
</evidence>
<organism evidence="2 3">
    <name type="scientific">Handroanthus impetiginosus</name>
    <dbReference type="NCBI Taxonomy" id="429701"/>
    <lineage>
        <taxon>Eukaryota</taxon>
        <taxon>Viridiplantae</taxon>
        <taxon>Streptophyta</taxon>
        <taxon>Embryophyta</taxon>
        <taxon>Tracheophyta</taxon>
        <taxon>Spermatophyta</taxon>
        <taxon>Magnoliopsida</taxon>
        <taxon>eudicotyledons</taxon>
        <taxon>Gunneridae</taxon>
        <taxon>Pentapetalae</taxon>
        <taxon>asterids</taxon>
        <taxon>lamiids</taxon>
        <taxon>Lamiales</taxon>
        <taxon>Bignoniaceae</taxon>
        <taxon>Crescentiina</taxon>
        <taxon>Tabebuia alliance</taxon>
        <taxon>Handroanthus</taxon>
    </lineage>
</organism>
<gene>
    <name evidence="2" type="ORF">CDL12_16122</name>
</gene>
<keyword evidence="1" id="KW-1133">Transmembrane helix</keyword>
<proteinExistence type="predicted"/>
<protein>
    <submittedName>
        <fullName evidence="2">Uncharacterized protein</fullName>
    </submittedName>
</protein>
<keyword evidence="1" id="KW-0472">Membrane</keyword>
<dbReference type="AlphaFoldDB" id="A0A2G9H1W0"/>
<feature type="transmembrane region" description="Helical" evidence="1">
    <location>
        <begin position="30"/>
        <end position="55"/>
    </location>
</feature>
<accession>A0A2G9H1W0</accession>
<comment type="caution">
    <text evidence="2">The sequence shown here is derived from an EMBL/GenBank/DDBJ whole genome shotgun (WGS) entry which is preliminary data.</text>
</comment>
<reference evidence="3" key="1">
    <citation type="journal article" date="2018" name="Gigascience">
        <title>Genome assembly of the Pink Ipe (Handroanthus impetiginosus, Bignoniaceae), a highly valued, ecologically keystone Neotropical timber forest tree.</title>
        <authorList>
            <person name="Silva-Junior O.B."/>
            <person name="Grattapaglia D."/>
            <person name="Novaes E."/>
            <person name="Collevatti R.G."/>
        </authorList>
    </citation>
    <scope>NUCLEOTIDE SEQUENCE [LARGE SCALE GENOMIC DNA]</scope>
    <source>
        <strain evidence="3">cv. UFG-1</strain>
    </source>
</reference>
<sequence length="71" mass="8543">MMKIICWCILVILMFFVPNGIISFYSELCFWALILIVHLRLLLPFHFSITVLHCLHINHQDKGKNHWCDFR</sequence>